<dbReference type="InterPro" id="IPR016162">
    <property type="entry name" value="Ald_DH_N"/>
</dbReference>
<evidence type="ECO:0000256" key="1">
    <source>
        <dbReference type="ARBA" id="ARBA00013051"/>
    </source>
</evidence>
<reference evidence="8" key="1">
    <citation type="journal article" date="2014" name="PLoS ONE">
        <title>Transcriptome-Based Identification of ABC Transporters in the Western Tarnished Plant Bug Lygus hesperus.</title>
        <authorList>
            <person name="Hull J.J."/>
            <person name="Chaney K."/>
            <person name="Geib S.M."/>
            <person name="Fabrick J.A."/>
            <person name="Brent C.S."/>
            <person name="Walsh D."/>
            <person name="Lavine L.C."/>
        </authorList>
    </citation>
    <scope>NUCLEOTIDE SEQUENCE</scope>
</reference>
<dbReference type="InterPro" id="IPR015590">
    <property type="entry name" value="Aldehyde_DH_dom"/>
</dbReference>
<protein>
    <recommendedName>
        <fullName evidence="2">Succinate-semialdehyde dehydrogenase, mitochondrial</fullName>
        <ecNumber evidence="1">1.2.1.24</ecNumber>
    </recommendedName>
    <alternativeName>
        <fullName evidence="4">NAD(+)-dependent succinic semialdehyde dehydrogenase</fullName>
    </alternativeName>
</protein>
<organism evidence="8">
    <name type="scientific">Lygus hesperus</name>
    <name type="common">Western plant bug</name>
    <dbReference type="NCBI Taxonomy" id="30085"/>
    <lineage>
        <taxon>Eukaryota</taxon>
        <taxon>Metazoa</taxon>
        <taxon>Ecdysozoa</taxon>
        <taxon>Arthropoda</taxon>
        <taxon>Hexapoda</taxon>
        <taxon>Insecta</taxon>
        <taxon>Pterygota</taxon>
        <taxon>Neoptera</taxon>
        <taxon>Paraneoptera</taxon>
        <taxon>Hemiptera</taxon>
        <taxon>Heteroptera</taxon>
        <taxon>Panheteroptera</taxon>
        <taxon>Cimicomorpha</taxon>
        <taxon>Miridae</taxon>
        <taxon>Mirini</taxon>
        <taxon>Lygus</taxon>
    </lineage>
</organism>
<dbReference type="InterPro" id="IPR016161">
    <property type="entry name" value="Ald_DH/histidinol_DH"/>
</dbReference>
<dbReference type="AlphaFoldDB" id="A0A0A9XQ92"/>
<dbReference type="PANTHER" id="PTHR43353">
    <property type="entry name" value="SUCCINATE-SEMIALDEHYDE DEHYDROGENASE, MITOCHONDRIAL"/>
    <property type="match status" value="1"/>
</dbReference>
<comment type="similarity">
    <text evidence="6">Belongs to the aldehyde dehydrogenase family.</text>
</comment>
<evidence type="ECO:0000256" key="6">
    <source>
        <dbReference type="RuleBase" id="RU003345"/>
    </source>
</evidence>
<dbReference type="EMBL" id="GDHC01011265">
    <property type="protein sequence ID" value="JAQ07364.1"/>
    <property type="molecule type" value="Transcribed_RNA"/>
</dbReference>
<dbReference type="InterPro" id="IPR029510">
    <property type="entry name" value="Ald_DH_CS_GLU"/>
</dbReference>
<dbReference type="EMBL" id="GBHO01022596">
    <property type="protein sequence ID" value="JAG21008.1"/>
    <property type="molecule type" value="Transcribed_RNA"/>
</dbReference>
<evidence type="ECO:0000313" key="8">
    <source>
        <dbReference type="EMBL" id="JAG21008.1"/>
    </source>
</evidence>
<dbReference type="SUPFAM" id="SSF53720">
    <property type="entry name" value="ALDH-like"/>
    <property type="match status" value="1"/>
</dbReference>
<dbReference type="EC" id="1.2.1.24" evidence="1"/>
<dbReference type="Pfam" id="PF00171">
    <property type="entry name" value="Aldedh"/>
    <property type="match status" value="1"/>
</dbReference>
<dbReference type="Gene3D" id="3.40.605.10">
    <property type="entry name" value="Aldehyde Dehydrogenase, Chain A, domain 1"/>
    <property type="match status" value="1"/>
</dbReference>
<feature type="domain" description="Aldehyde dehydrogenase" evidence="7">
    <location>
        <begin position="4"/>
        <end position="166"/>
    </location>
</feature>
<evidence type="ECO:0000256" key="2">
    <source>
        <dbReference type="ARBA" id="ARBA00019842"/>
    </source>
</evidence>
<dbReference type="GO" id="GO:0009450">
    <property type="term" value="P:gamma-aminobutyric acid catabolic process"/>
    <property type="evidence" value="ECO:0007669"/>
    <property type="project" value="TreeGrafter"/>
</dbReference>
<dbReference type="GO" id="GO:0004777">
    <property type="term" value="F:succinate-semialdehyde dehydrogenase (NAD+) activity"/>
    <property type="evidence" value="ECO:0007669"/>
    <property type="project" value="UniProtKB-EC"/>
</dbReference>
<dbReference type="InterPro" id="IPR050740">
    <property type="entry name" value="Aldehyde_DH_Superfamily"/>
</dbReference>
<feature type="active site" evidence="5">
    <location>
        <position position="35"/>
    </location>
</feature>
<dbReference type="InterPro" id="IPR016163">
    <property type="entry name" value="Ald_DH_C"/>
</dbReference>
<evidence type="ECO:0000313" key="9">
    <source>
        <dbReference type="EMBL" id="JAQ07364.1"/>
    </source>
</evidence>
<evidence type="ECO:0000256" key="5">
    <source>
        <dbReference type="PROSITE-ProRule" id="PRU10007"/>
    </source>
</evidence>
<dbReference type="PROSITE" id="PS00070">
    <property type="entry name" value="ALDEHYDE_DEHYDR_CYS"/>
    <property type="match status" value="1"/>
</dbReference>
<gene>
    <name evidence="8" type="primary">ALDH5F1</name>
    <name evidence="8" type="ORF">CM83_1382</name>
    <name evidence="9" type="ORF">g.99274</name>
</gene>
<dbReference type="Gene3D" id="3.40.309.10">
    <property type="entry name" value="Aldehyde Dehydrogenase, Chain A, domain 2"/>
    <property type="match status" value="1"/>
</dbReference>
<keyword evidence="3 6" id="KW-0560">Oxidoreductase</keyword>
<evidence type="ECO:0000256" key="4">
    <source>
        <dbReference type="ARBA" id="ARBA00030806"/>
    </source>
</evidence>
<evidence type="ECO:0000256" key="3">
    <source>
        <dbReference type="ARBA" id="ARBA00023002"/>
    </source>
</evidence>
<dbReference type="InterPro" id="IPR016160">
    <property type="entry name" value="Ald_DH_CS_CYS"/>
</dbReference>
<dbReference type="PROSITE" id="PS00687">
    <property type="entry name" value="ALDEHYDE_DEHYDR_GLU"/>
    <property type="match status" value="1"/>
</dbReference>
<reference evidence="8" key="2">
    <citation type="submission" date="2014-07" db="EMBL/GenBank/DDBJ databases">
        <authorList>
            <person name="Hull J."/>
        </authorList>
    </citation>
    <scope>NUCLEOTIDE SEQUENCE</scope>
</reference>
<name>A0A0A9XQ92_LYGHE</name>
<proteinExistence type="inferred from homology"/>
<accession>A0A0A9XQ92</accession>
<reference evidence="9" key="3">
    <citation type="journal article" date="2016" name="Gigascience">
        <title>De novo construction of an expanded transcriptome assembly for the western tarnished plant bug, Lygus hesperus.</title>
        <authorList>
            <person name="Tassone E.E."/>
            <person name="Geib S.M."/>
            <person name="Hall B."/>
            <person name="Fabrick J.A."/>
            <person name="Brent C.S."/>
            <person name="Hull J.J."/>
        </authorList>
    </citation>
    <scope>NUCLEOTIDE SEQUENCE</scope>
</reference>
<dbReference type="PANTHER" id="PTHR43353:SF5">
    <property type="entry name" value="SUCCINATE-SEMIALDEHYDE DEHYDROGENASE, MITOCHONDRIAL"/>
    <property type="match status" value="1"/>
</dbReference>
<evidence type="ECO:0000259" key="7">
    <source>
        <dbReference type="Pfam" id="PF00171"/>
    </source>
</evidence>
<sequence>MESFAVRKVAFTGSTSVGKELYAQASHTMKKVGMELGGNAPLIVFDDADLDRAVSGVLSCKFRNAGQTCICCNRVLVQRGMYETFIQELVRQVKELKVGNSFDPESKIGALINAQAVDHVHSLVMDAVGKGAEIEVGGAPLDGKGAFYPPTVLSNVDHTNSRCCQE</sequence>